<protein>
    <submittedName>
        <fullName evidence="4">Transcriptional regulator</fullName>
    </submittedName>
</protein>
<dbReference type="Pfam" id="PF00072">
    <property type="entry name" value="Response_reg"/>
    <property type="match status" value="1"/>
</dbReference>
<feature type="modified residue" description="4-aspartylphosphate" evidence="2">
    <location>
        <position position="77"/>
    </location>
</feature>
<organism evidence="4 5">
    <name type="scientific">Sorangium cellulosum</name>
    <name type="common">Polyangium cellulosum</name>
    <dbReference type="NCBI Taxonomy" id="56"/>
    <lineage>
        <taxon>Bacteria</taxon>
        <taxon>Pseudomonadati</taxon>
        <taxon>Myxococcota</taxon>
        <taxon>Polyangia</taxon>
        <taxon>Polyangiales</taxon>
        <taxon>Polyangiaceae</taxon>
        <taxon>Sorangium</taxon>
    </lineage>
</organism>
<comment type="caution">
    <text evidence="4">The sequence shown here is derived from an EMBL/GenBank/DDBJ whole genome shotgun (WGS) entry which is preliminary data.</text>
</comment>
<dbReference type="InterPro" id="IPR050595">
    <property type="entry name" value="Bact_response_regulator"/>
</dbReference>
<evidence type="ECO:0000256" key="2">
    <source>
        <dbReference type="PROSITE-ProRule" id="PRU00169"/>
    </source>
</evidence>
<dbReference type="Gene3D" id="3.40.50.2300">
    <property type="match status" value="1"/>
</dbReference>
<sequence>MRAKESDTLLEADPARWPDREWPESTRLPLVLVVDEDRGVWQPLGALLSERYRVVVCASALDAVAAFTEDTCAVIIDVRMPGQDGFWVCDQIRKVQPEVPVIFYSAARDEKDSFEVINAHRPFAYVDKHGPSQKLFDALEKATRIFQSTLRSRRIIERLQRRRQEAV</sequence>
<evidence type="ECO:0000313" key="4">
    <source>
        <dbReference type="EMBL" id="KYF53201.1"/>
    </source>
</evidence>
<reference evidence="4 5" key="1">
    <citation type="submission" date="2014-02" db="EMBL/GenBank/DDBJ databases">
        <title>The small core and large imbalanced accessory genome model reveals a collaborative survival strategy of Sorangium cellulosum strains in nature.</title>
        <authorList>
            <person name="Han K."/>
            <person name="Peng R."/>
            <person name="Blom J."/>
            <person name="Li Y.-Z."/>
        </authorList>
    </citation>
    <scope>NUCLEOTIDE SEQUENCE [LARGE SCALE GENOMIC DNA]</scope>
    <source>
        <strain evidence="4 5">So0157-25</strain>
    </source>
</reference>
<proteinExistence type="predicted"/>
<dbReference type="SMART" id="SM00448">
    <property type="entry name" value="REC"/>
    <property type="match status" value="1"/>
</dbReference>
<keyword evidence="1 2" id="KW-0597">Phosphoprotein</keyword>
<dbReference type="Proteomes" id="UP000075420">
    <property type="component" value="Unassembled WGS sequence"/>
</dbReference>
<dbReference type="PANTHER" id="PTHR44591">
    <property type="entry name" value="STRESS RESPONSE REGULATOR PROTEIN 1"/>
    <property type="match status" value="1"/>
</dbReference>
<dbReference type="PROSITE" id="PS50110">
    <property type="entry name" value="RESPONSE_REGULATORY"/>
    <property type="match status" value="1"/>
</dbReference>
<name>A0A150PC15_SORCE</name>
<evidence type="ECO:0000256" key="1">
    <source>
        <dbReference type="ARBA" id="ARBA00022553"/>
    </source>
</evidence>
<evidence type="ECO:0000259" key="3">
    <source>
        <dbReference type="PROSITE" id="PS50110"/>
    </source>
</evidence>
<feature type="domain" description="Response regulatory" evidence="3">
    <location>
        <begin position="30"/>
        <end position="143"/>
    </location>
</feature>
<dbReference type="AlphaFoldDB" id="A0A150PC15"/>
<evidence type="ECO:0000313" key="5">
    <source>
        <dbReference type="Proteomes" id="UP000075420"/>
    </source>
</evidence>
<gene>
    <name evidence="4" type="ORF">BE08_18025</name>
</gene>
<dbReference type="InterPro" id="IPR001789">
    <property type="entry name" value="Sig_transdc_resp-reg_receiver"/>
</dbReference>
<dbReference type="EMBL" id="JELY01002235">
    <property type="protein sequence ID" value="KYF53201.1"/>
    <property type="molecule type" value="Genomic_DNA"/>
</dbReference>
<dbReference type="GO" id="GO:0000160">
    <property type="term" value="P:phosphorelay signal transduction system"/>
    <property type="evidence" value="ECO:0007669"/>
    <property type="project" value="InterPro"/>
</dbReference>
<dbReference type="SUPFAM" id="SSF52172">
    <property type="entry name" value="CheY-like"/>
    <property type="match status" value="1"/>
</dbReference>
<dbReference type="PANTHER" id="PTHR44591:SF3">
    <property type="entry name" value="RESPONSE REGULATORY DOMAIN-CONTAINING PROTEIN"/>
    <property type="match status" value="1"/>
</dbReference>
<dbReference type="InterPro" id="IPR011006">
    <property type="entry name" value="CheY-like_superfamily"/>
</dbReference>
<accession>A0A150PC15</accession>